<reference evidence="4 5" key="1">
    <citation type="submission" date="2024-02" db="EMBL/GenBank/DDBJ databases">
        <title>Full genome sequence of Nocardioides kribbensis.</title>
        <authorList>
            <person name="Poletto B.L."/>
            <person name="Silva G."/>
            <person name="Galante D."/>
            <person name="Campos K.R."/>
            <person name="Santos M.B.N."/>
            <person name="Sacchi C.T."/>
        </authorList>
    </citation>
    <scope>NUCLEOTIDE SEQUENCE [LARGE SCALE GENOMIC DNA]</scope>
    <source>
        <strain evidence="4 5">O4R</strain>
    </source>
</reference>
<feature type="chain" id="PRO_5045296654" evidence="2">
    <location>
        <begin position="23"/>
        <end position="287"/>
    </location>
</feature>
<evidence type="ECO:0000259" key="3">
    <source>
        <dbReference type="Pfam" id="PF13845"/>
    </source>
</evidence>
<evidence type="ECO:0000256" key="2">
    <source>
        <dbReference type="SAM" id="SignalP"/>
    </source>
</evidence>
<feature type="domain" description="Septum formation-related" evidence="3">
    <location>
        <begin position="66"/>
        <end position="279"/>
    </location>
</feature>
<evidence type="ECO:0000313" key="4">
    <source>
        <dbReference type="EMBL" id="MEQ7847669.1"/>
    </source>
</evidence>
<accession>A0ABV1NYU8</accession>
<feature type="region of interest" description="Disordered" evidence="1">
    <location>
        <begin position="26"/>
        <end position="60"/>
    </location>
</feature>
<keyword evidence="5" id="KW-1185">Reference proteome</keyword>
<dbReference type="InterPro" id="IPR026004">
    <property type="entry name" value="Septum_form"/>
</dbReference>
<gene>
    <name evidence="4" type="ORF">V6R90_10290</name>
</gene>
<comment type="caution">
    <text evidence="4">The sequence shown here is derived from an EMBL/GenBank/DDBJ whole genome shotgun (WGS) entry which is preliminary data.</text>
</comment>
<dbReference type="EMBL" id="JBEGDP010000010">
    <property type="protein sequence ID" value="MEQ7847669.1"/>
    <property type="molecule type" value="Genomic_DNA"/>
</dbReference>
<proteinExistence type="predicted"/>
<keyword evidence="2" id="KW-0732">Signal</keyword>
<protein>
    <submittedName>
        <fullName evidence="4">Septum formation family protein</fullName>
    </submittedName>
</protein>
<sequence>MTRLRRLRTRLGALALVLPLLAACSGGSGDPQPSSSPTPSGSGSASASPTPTAPPTAEPVARPAEGACYRLSYAAALAPTVDARPVDCGGDTARTFAVGTVDALAGGHLLAIDSDRVQAAVARTCPERLAGFLGGTQADRRLSMLRAVWFTPTVEESDAGADWYRCDVIALAADERLAPLTGVLAGVLDTEAGRARYGVCGTAEPGTAGFSRVVCSRPHSWRAISVVDLGTGAYPGVDTVRTRGEAPCEDAGRDAAADPLSFRWGYEWPTAEQWADGQTYGLCWVPD</sequence>
<name>A0ABV1NYU8_9ACTN</name>
<dbReference type="Proteomes" id="UP001482520">
    <property type="component" value="Unassembled WGS sequence"/>
</dbReference>
<dbReference type="RefSeq" id="WP_349499012.1">
    <property type="nucleotide sequence ID" value="NZ_JBEFCW010000207.1"/>
</dbReference>
<feature type="compositionally biased region" description="Low complexity" evidence="1">
    <location>
        <begin position="26"/>
        <end position="50"/>
    </location>
</feature>
<feature type="signal peptide" evidence="2">
    <location>
        <begin position="1"/>
        <end position="22"/>
    </location>
</feature>
<dbReference type="PROSITE" id="PS51257">
    <property type="entry name" value="PROKAR_LIPOPROTEIN"/>
    <property type="match status" value="1"/>
</dbReference>
<organism evidence="4 5">
    <name type="scientific">Nocardioides kribbensis</name>
    <dbReference type="NCBI Taxonomy" id="305517"/>
    <lineage>
        <taxon>Bacteria</taxon>
        <taxon>Bacillati</taxon>
        <taxon>Actinomycetota</taxon>
        <taxon>Actinomycetes</taxon>
        <taxon>Propionibacteriales</taxon>
        <taxon>Nocardioidaceae</taxon>
        <taxon>Nocardioides</taxon>
    </lineage>
</organism>
<evidence type="ECO:0000313" key="5">
    <source>
        <dbReference type="Proteomes" id="UP001482520"/>
    </source>
</evidence>
<evidence type="ECO:0000256" key="1">
    <source>
        <dbReference type="SAM" id="MobiDB-lite"/>
    </source>
</evidence>
<dbReference type="Pfam" id="PF13845">
    <property type="entry name" value="Septum_form"/>
    <property type="match status" value="1"/>
</dbReference>